<organism evidence="7 8">
    <name type="scientific">candidate division MSBL1 archaeon SCGC-AAA259M10</name>
    <dbReference type="NCBI Taxonomy" id="1698270"/>
    <lineage>
        <taxon>Archaea</taxon>
        <taxon>Methanobacteriati</taxon>
        <taxon>Methanobacteriota</taxon>
        <taxon>candidate division MSBL1</taxon>
    </lineage>
</organism>
<dbReference type="InterPro" id="IPR015424">
    <property type="entry name" value="PyrdxlP-dep_Trfase"/>
</dbReference>
<evidence type="ECO:0000256" key="6">
    <source>
        <dbReference type="ARBA" id="ARBA00031365"/>
    </source>
</evidence>
<dbReference type="GO" id="GO:0042286">
    <property type="term" value="F:glutamate-1-semialdehyde 2,1-aminomutase activity"/>
    <property type="evidence" value="ECO:0007669"/>
    <property type="project" value="UniProtKB-EC"/>
</dbReference>
<protein>
    <recommendedName>
        <fullName evidence="3">Glutamate-1-semialdehyde 2,1-aminomutase</fullName>
    </recommendedName>
    <alternativeName>
        <fullName evidence="6">Glutamate-1-semialdehyde aminotransferase</fullName>
    </alternativeName>
</protein>
<proteinExistence type="predicted"/>
<sequence>MKSQRQYELAKKLMPGGVSSPVRAVKPYPFFVEAGNEARIQDIEGNEYIDYCLGYGPLILGHRPDPVMKAIKEQLGKGLHFGIPCEAENELAEKIVNNVSSADMVRFVNSG</sequence>
<comment type="cofactor">
    <cofactor evidence="2">
        <name>pyridoxal 5'-phosphate</name>
        <dbReference type="ChEBI" id="CHEBI:597326"/>
    </cofactor>
</comment>
<dbReference type="InterPro" id="IPR015421">
    <property type="entry name" value="PyrdxlP-dep_Trfase_major"/>
</dbReference>
<feature type="non-terminal residue" evidence="7">
    <location>
        <position position="111"/>
    </location>
</feature>
<keyword evidence="7" id="KW-0032">Aminotransferase</keyword>
<dbReference type="InterPro" id="IPR015422">
    <property type="entry name" value="PyrdxlP-dep_Trfase_small"/>
</dbReference>
<keyword evidence="8" id="KW-1185">Reference proteome</keyword>
<dbReference type="GO" id="GO:0008483">
    <property type="term" value="F:transaminase activity"/>
    <property type="evidence" value="ECO:0007669"/>
    <property type="project" value="UniProtKB-KW"/>
</dbReference>
<dbReference type="InterPro" id="IPR005814">
    <property type="entry name" value="Aminotrans_3"/>
</dbReference>
<evidence type="ECO:0000256" key="5">
    <source>
        <dbReference type="ARBA" id="ARBA00023235"/>
    </source>
</evidence>
<evidence type="ECO:0000256" key="2">
    <source>
        <dbReference type="ARBA" id="ARBA00001933"/>
    </source>
</evidence>
<dbReference type="Gene3D" id="3.40.640.10">
    <property type="entry name" value="Type I PLP-dependent aspartate aminotransferase-like (Major domain)"/>
    <property type="match status" value="1"/>
</dbReference>
<dbReference type="Gene3D" id="3.90.1150.10">
    <property type="entry name" value="Aspartate Aminotransferase, domain 1"/>
    <property type="match status" value="1"/>
</dbReference>
<dbReference type="GO" id="GO:0030170">
    <property type="term" value="F:pyridoxal phosphate binding"/>
    <property type="evidence" value="ECO:0007669"/>
    <property type="project" value="InterPro"/>
</dbReference>
<evidence type="ECO:0000313" key="7">
    <source>
        <dbReference type="EMBL" id="KXA98520.1"/>
    </source>
</evidence>
<dbReference type="Pfam" id="PF00202">
    <property type="entry name" value="Aminotran_3"/>
    <property type="match status" value="1"/>
</dbReference>
<gene>
    <name evidence="7" type="ORF">AKJ40_04695</name>
</gene>
<keyword evidence="4" id="KW-0663">Pyridoxal phosphate</keyword>
<reference evidence="7 8" key="1">
    <citation type="journal article" date="2016" name="Sci. Rep.">
        <title>Metabolic traits of an uncultured archaeal lineage -MSBL1- from brine pools of the Red Sea.</title>
        <authorList>
            <person name="Mwirichia R."/>
            <person name="Alam I."/>
            <person name="Rashid M."/>
            <person name="Vinu M."/>
            <person name="Ba-Alawi W."/>
            <person name="Anthony Kamau A."/>
            <person name="Kamanda Ngugi D."/>
            <person name="Goker M."/>
            <person name="Klenk H.P."/>
            <person name="Bajic V."/>
            <person name="Stingl U."/>
        </authorList>
    </citation>
    <scope>NUCLEOTIDE SEQUENCE [LARGE SCALE GENOMIC DNA]</scope>
    <source>
        <strain evidence="7">SCGC-AAA259M10</strain>
    </source>
</reference>
<dbReference type="SUPFAM" id="SSF53383">
    <property type="entry name" value="PLP-dependent transferases"/>
    <property type="match status" value="1"/>
</dbReference>
<dbReference type="PANTHER" id="PTHR43713">
    <property type="entry name" value="GLUTAMATE-1-SEMIALDEHYDE 2,1-AMINOMUTASE"/>
    <property type="match status" value="1"/>
</dbReference>
<evidence type="ECO:0000313" key="8">
    <source>
        <dbReference type="Proteomes" id="UP000070341"/>
    </source>
</evidence>
<comment type="caution">
    <text evidence="7">The sequence shown here is derived from an EMBL/GenBank/DDBJ whole genome shotgun (WGS) entry which is preliminary data.</text>
</comment>
<evidence type="ECO:0000256" key="1">
    <source>
        <dbReference type="ARBA" id="ARBA00001579"/>
    </source>
</evidence>
<accession>A0A133UWG9</accession>
<evidence type="ECO:0000256" key="4">
    <source>
        <dbReference type="ARBA" id="ARBA00022898"/>
    </source>
</evidence>
<dbReference type="EMBL" id="LHXU01000106">
    <property type="protein sequence ID" value="KXA98520.1"/>
    <property type="molecule type" value="Genomic_DNA"/>
</dbReference>
<keyword evidence="7" id="KW-0808">Transferase</keyword>
<evidence type="ECO:0000256" key="3">
    <source>
        <dbReference type="ARBA" id="ARBA00015416"/>
    </source>
</evidence>
<dbReference type="Proteomes" id="UP000070341">
    <property type="component" value="Unassembled WGS sequence"/>
</dbReference>
<dbReference type="PANTHER" id="PTHR43713:SF3">
    <property type="entry name" value="GLUTAMATE-1-SEMIALDEHYDE 2,1-AMINOMUTASE 1, CHLOROPLASTIC-RELATED"/>
    <property type="match status" value="1"/>
</dbReference>
<dbReference type="AlphaFoldDB" id="A0A133UWG9"/>
<comment type="catalytic activity">
    <reaction evidence="1">
        <text>(S)-4-amino-5-oxopentanoate = 5-aminolevulinate</text>
        <dbReference type="Rhea" id="RHEA:14265"/>
        <dbReference type="ChEBI" id="CHEBI:57501"/>
        <dbReference type="ChEBI" id="CHEBI:356416"/>
        <dbReference type="EC" id="5.4.3.8"/>
    </reaction>
</comment>
<keyword evidence="5 7" id="KW-0413">Isomerase</keyword>
<name>A0A133UWG9_9EURY</name>
<dbReference type="PATRIC" id="fig|1698270.3.peg.139"/>